<evidence type="ECO:0000313" key="4">
    <source>
        <dbReference type="EMBL" id="KJL37600.1"/>
    </source>
</evidence>
<protein>
    <submittedName>
        <fullName evidence="4">FAD-dependent urate hydroxylase</fullName>
        <ecNumber evidence="4">1.14.13.113</ecNumber>
    </submittedName>
</protein>
<keyword evidence="5" id="KW-1185">Reference proteome</keyword>
<name>A0A0M2H0Q6_9MICO</name>
<evidence type="ECO:0000313" key="5">
    <source>
        <dbReference type="Proteomes" id="UP000033956"/>
    </source>
</evidence>
<evidence type="ECO:0000256" key="1">
    <source>
        <dbReference type="ARBA" id="ARBA00023002"/>
    </source>
</evidence>
<dbReference type="Gene3D" id="3.50.50.60">
    <property type="entry name" value="FAD/NAD(P)-binding domain"/>
    <property type="match status" value="1"/>
</dbReference>
<dbReference type="PRINTS" id="PR00420">
    <property type="entry name" value="RNGMNOXGNASE"/>
</dbReference>
<dbReference type="EMBL" id="JYIZ01000057">
    <property type="protein sequence ID" value="KJL37600.1"/>
    <property type="molecule type" value="Genomic_DNA"/>
</dbReference>
<proteinExistence type="predicted"/>
<dbReference type="Pfam" id="PF01494">
    <property type="entry name" value="FAD_binding_3"/>
    <property type="match status" value="1"/>
</dbReference>
<dbReference type="STRING" id="92835.RS81_03357"/>
<dbReference type="InterPro" id="IPR036188">
    <property type="entry name" value="FAD/NAD-bd_sf"/>
</dbReference>
<organism evidence="4 5">
    <name type="scientific">Microbacterium terrae</name>
    <dbReference type="NCBI Taxonomy" id="69369"/>
    <lineage>
        <taxon>Bacteria</taxon>
        <taxon>Bacillati</taxon>
        <taxon>Actinomycetota</taxon>
        <taxon>Actinomycetes</taxon>
        <taxon>Micrococcales</taxon>
        <taxon>Microbacteriaceae</taxon>
        <taxon>Microbacterium</taxon>
    </lineage>
</organism>
<dbReference type="GO" id="GO:0102099">
    <property type="term" value="F:FAD-dependent urate hydroxylase activity"/>
    <property type="evidence" value="ECO:0007669"/>
    <property type="project" value="UniProtKB-EC"/>
</dbReference>
<keyword evidence="1 4" id="KW-0560">Oxidoreductase</keyword>
<sequence>MQAIIVGGGIAGPATAMALHSVGIESVILERSSADRAAGSWFTIAPNGLAALDALDALDPVRALGVPTSRNIMLGATGRELGRLSLGRPLDDGTPALSFRRPDLSAALMGEARSRGIDVRYTASVRGAETSDAGASVTLADGSRIEADIVIGADGIRSVVRSAIDPDGPHGRYVGLLNFGGIAPGAAASAGFEPEAWTFVFGRKAFFGALPTPQGDVVWFVNEPHAVISPAERAATSDDQWRVHLAELARDDAGPFAALISSSTVELAADPTHDLPRVRKWHRGNLAIIGDALHAPSPSSGQGASMALEDAVVLASCLRDGRGTPTDRFAAFESARRKRVERIVADGARSSSSKTAGPVARVFQDAMLRWVFRHLVTEKSTAATYDYRVAL</sequence>
<reference evidence="4 5" key="1">
    <citation type="submission" date="2015-02" db="EMBL/GenBank/DDBJ databases">
        <title>Draft genome sequences of ten Microbacterium spp. with emphasis on heavy metal contaminated environments.</title>
        <authorList>
            <person name="Corretto E."/>
        </authorList>
    </citation>
    <scope>NUCLEOTIDE SEQUENCE [LARGE SCALE GENOMIC DNA]</scope>
    <source>
        <strain evidence="4 5">DSM 12510</strain>
    </source>
</reference>
<dbReference type="InterPro" id="IPR050493">
    <property type="entry name" value="FAD-dep_Monooxygenase_BioMet"/>
</dbReference>
<dbReference type="PANTHER" id="PTHR13789:SF309">
    <property type="entry name" value="PUTATIVE (AFU_ORTHOLOGUE AFUA_6G14510)-RELATED"/>
    <property type="match status" value="1"/>
</dbReference>
<dbReference type="AlphaFoldDB" id="A0A0M2H0Q6"/>
<accession>A0A0M2H0Q6</accession>
<feature type="domain" description="FAD-binding" evidence="3">
    <location>
        <begin position="2"/>
        <end position="344"/>
    </location>
</feature>
<evidence type="ECO:0000256" key="2">
    <source>
        <dbReference type="ARBA" id="ARBA00023033"/>
    </source>
</evidence>
<dbReference type="PANTHER" id="PTHR13789">
    <property type="entry name" value="MONOOXYGENASE"/>
    <property type="match status" value="1"/>
</dbReference>
<keyword evidence="2" id="KW-0503">Monooxygenase</keyword>
<dbReference type="GO" id="GO:0071949">
    <property type="term" value="F:FAD binding"/>
    <property type="evidence" value="ECO:0007669"/>
    <property type="project" value="InterPro"/>
</dbReference>
<dbReference type="SUPFAM" id="SSF51905">
    <property type="entry name" value="FAD/NAD(P)-binding domain"/>
    <property type="match status" value="1"/>
</dbReference>
<dbReference type="PATRIC" id="fig|92835.4.peg.3395"/>
<evidence type="ECO:0000259" key="3">
    <source>
        <dbReference type="Pfam" id="PF01494"/>
    </source>
</evidence>
<dbReference type="EC" id="1.14.13.113" evidence="4"/>
<dbReference type="InterPro" id="IPR002938">
    <property type="entry name" value="FAD-bd"/>
</dbReference>
<dbReference type="RefSeq" id="WP_045277230.1">
    <property type="nucleotide sequence ID" value="NZ_BAAAUP010000002.1"/>
</dbReference>
<comment type="caution">
    <text evidence="4">The sequence shown here is derived from an EMBL/GenBank/DDBJ whole genome shotgun (WGS) entry which is preliminary data.</text>
</comment>
<dbReference type="Proteomes" id="UP000033956">
    <property type="component" value="Unassembled WGS sequence"/>
</dbReference>
<dbReference type="OrthoDB" id="9782160at2"/>
<gene>
    <name evidence="4" type="primary">hpxO</name>
    <name evidence="4" type="ORF">RS81_03357</name>
</gene>